<sequence length="75" mass="8334">MAEHRATAEENARAKDSKKKKHKRRAAPPASEQWPPGGRYLPPGWRLLAGWLNHSSYLVGHNLPEPTATQGGRGR</sequence>
<reference evidence="2" key="1">
    <citation type="submission" date="2024-03" db="EMBL/GenBank/DDBJ databases">
        <authorList>
            <consortium name="ELIXIR-Norway"/>
            <consortium name="Elixir Norway"/>
        </authorList>
    </citation>
    <scope>NUCLEOTIDE SEQUENCE</scope>
</reference>
<name>A0ABP1AQD0_9BRYO</name>
<organism evidence="2 3">
    <name type="scientific">Sphagnum jensenii</name>
    <dbReference type="NCBI Taxonomy" id="128206"/>
    <lineage>
        <taxon>Eukaryota</taxon>
        <taxon>Viridiplantae</taxon>
        <taxon>Streptophyta</taxon>
        <taxon>Embryophyta</taxon>
        <taxon>Bryophyta</taxon>
        <taxon>Sphagnophytina</taxon>
        <taxon>Sphagnopsida</taxon>
        <taxon>Sphagnales</taxon>
        <taxon>Sphagnaceae</taxon>
        <taxon>Sphagnum</taxon>
    </lineage>
</organism>
<feature type="compositionally biased region" description="Basic and acidic residues" evidence="1">
    <location>
        <begin position="1"/>
        <end position="15"/>
    </location>
</feature>
<keyword evidence="3" id="KW-1185">Reference proteome</keyword>
<evidence type="ECO:0000313" key="2">
    <source>
        <dbReference type="EMBL" id="CAK9864540.1"/>
    </source>
</evidence>
<dbReference type="EMBL" id="OZ023715">
    <property type="protein sequence ID" value="CAK9864540.1"/>
    <property type="molecule type" value="Genomic_DNA"/>
</dbReference>
<protein>
    <submittedName>
        <fullName evidence="2">Uncharacterized protein</fullName>
    </submittedName>
</protein>
<dbReference type="Proteomes" id="UP001497522">
    <property type="component" value="Chromosome 14"/>
</dbReference>
<feature type="compositionally biased region" description="Basic residues" evidence="1">
    <location>
        <begin position="16"/>
        <end position="26"/>
    </location>
</feature>
<gene>
    <name evidence="2" type="ORF">CSSPJE1EN2_LOCUS7535</name>
</gene>
<evidence type="ECO:0000313" key="3">
    <source>
        <dbReference type="Proteomes" id="UP001497522"/>
    </source>
</evidence>
<accession>A0ABP1AQD0</accession>
<proteinExistence type="predicted"/>
<evidence type="ECO:0000256" key="1">
    <source>
        <dbReference type="SAM" id="MobiDB-lite"/>
    </source>
</evidence>
<feature type="region of interest" description="Disordered" evidence="1">
    <location>
        <begin position="1"/>
        <end position="39"/>
    </location>
</feature>